<reference evidence="3 4" key="1">
    <citation type="submission" date="2017-06" db="EMBL/GenBank/DDBJ databases">
        <authorList>
            <person name="Kim H.J."/>
            <person name="Triplett B.A."/>
        </authorList>
    </citation>
    <scope>NUCLEOTIDE SEQUENCE [LARGE SCALE GENOMIC DNA]</scope>
    <source>
        <strain evidence="3">FRACA_ARgP5</strain>
    </source>
</reference>
<evidence type="ECO:0000256" key="2">
    <source>
        <dbReference type="SAM" id="Phobius"/>
    </source>
</evidence>
<protein>
    <submittedName>
        <fullName evidence="3">ABC-2 family transporter protein</fullName>
    </submittedName>
</protein>
<feature type="transmembrane region" description="Helical" evidence="2">
    <location>
        <begin position="187"/>
        <end position="209"/>
    </location>
</feature>
<dbReference type="AlphaFoldDB" id="A0A2I2KJD7"/>
<keyword evidence="2" id="KW-0812">Transmembrane</keyword>
<dbReference type="OrthoDB" id="3297477at2"/>
<name>A0A2I2KJD7_9ACTN</name>
<evidence type="ECO:0000256" key="1">
    <source>
        <dbReference type="SAM" id="MobiDB-lite"/>
    </source>
</evidence>
<feature type="transmembrane region" description="Helical" evidence="2">
    <location>
        <begin position="58"/>
        <end position="81"/>
    </location>
</feature>
<dbReference type="EMBL" id="FZMO01000015">
    <property type="protein sequence ID" value="SNQ45770.1"/>
    <property type="molecule type" value="Genomic_DNA"/>
</dbReference>
<feature type="transmembrane region" description="Helical" evidence="2">
    <location>
        <begin position="270"/>
        <end position="292"/>
    </location>
</feature>
<feature type="compositionally biased region" description="Polar residues" evidence="1">
    <location>
        <begin position="1"/>
        <end position="10"/>
    </location>
</feature>
<proteinExistence type="predicted"/>
<dbReference type="Proteomes" id="UP000234331">
    <property type="component" value="Unassembled WGS sequence"/>
</dbReference>
<evidence type="ECO:0000313" key="3">
    <source>
        <dbReference type="EMBL" id="SNQ45770.1"/>
    </source>
</evidence>
<organism evidence="3 4">
    <name type="scientific">Frankia canadensis</name>
    <dbReference type="NCBI Taxonomy" id="1836972"/>
    <lineage>
        <taxon>Bacteria</taxon>
        <taxon>Bacillati</taxon>
        <taxon>Actinomycetota</taxon>
        <taxon>Actinomycetes</taxon>
        <taxon>Frankiales</taxon>
        <taxon>Frankiaceae</taxon>
        <taxon>Frankia</taxon>
    </lineage>
</organism>
<feature type="transmembrane region" description="Helical" evidence="2">
    <location>
        <begin position="101"/>
        <end position="120"/>
    </location>
</feature>
<feature type="transmembrane region" description="Helical" evidence="2">
    <location>
        <begin position="216"/>
        <end position="240"/>
    </location>
</feature>
<keyword evidence="2" id="KW-0472">Membrane</keyword>
<feature type="region of interest" description="Disordered" evidence="1">
    <location>
        <begin position="1"/>
        <end position="38"/>
    </location>
</feature>
<sequence>MNADATTRQPGRTDRTSTQDTASAVPRPAIGSRGGSRPPLTATLAAEWMRLRSIRSTWVLVAVGTVLGIAVAALLAVAVGATWDGWSAADRAEFDPVVAPLVGTVFTGVLVVVLGVKVGASEYHGGLARVTFAVTPRRGRVLAAKCLLVTLMSWAVMGVATVGIAVAARLVFGAYGVPMPGFGEAGALRAVATSVATSPLFPLLGLALAMMFRSAAGAISAVLGLLFAPAVLGGLLPVWWQRNVLAYLPTAASDSICFSHLEPSPQYLPIGAAILVVAGWLALSIGAAQYSLTTRDA</sequence>
<feature type="transmembrane region" description="Helical" evidence="2">
    <location>
        <begin position="141"/>
        <end position="167"/>
    </location>
</feature>
<accession>A0A2I2KJD7</accession>
<keyword evidence="2" id="KW-1133">Transmembrane helix</keyword>
<gene>
    <name evidence="3" type="ORF">FRACA_1110007</name>
</gene>
<evidence type="ECO:0000313" key="4">
    <source>
        <dbReference type="Proteomes" id="UP000234331"/>
    </source>
</evidence>
<keyword evidence="4" id="KW-1185">Reference proteome</keyword>
<dbReference type="RefSeq" id="WP_101829903.1">
    <property type="nucleotide sequence ID" value="NZ_FZMO01000015.1"/>
</dbReference>